<sequence length="168" mass="18929">MKVPTEDQLAGSKPYCLDTEWMLKNFLGKTKEEAIELMNSTGGISEDFTYMATDGLRFYLEAALEYLKGDSVATEEWDFPSGLLCSLMCQVKYSNVDPSMLPLIKEVANYCKHHTKKLGLDESCELYQSYIKSIEEAEQGVAPQSATRSESKLEGNDKPKTESKERSR</sequence>
<accession>A0A8J7MBV5</accession>
<dbReference type="AlphaFoldDB" id="A0A8J7MBV5"/>
<evidence type="ECO:0000313" key="2">
    <source>
        <dbReference type="EMBL" id="MBK1789532.1"/>
    </source>
</evidence>
<name>A0A8J7MBV5_9BACT</name>
<dbReference type="Proteomes" id="UP000624703">
    <property type="component" value="Unassembled WGS sequence"/>
</dbReference>
<protein>
    <submittedName>
        <fullName evidence="2">Uncharacterized protein</fullName>
    </submittedName>
</protein>
<reference evidence="2" key="1">
    <citation type="submission" date="2021-01" db="EMBL/GenBank/DDBJ databases">
        <title>Modified the classification status of verrucomicrobia.</title>
        <authorList>
            <person name="Feng X."/>
        </authorList>
    </citation>
    <scope>NUCLEOTIDE SEQUENCE</scope>
    <source>
        <strain evidence="2">_KCTC 22039</strain>
    </source>
</reference>
<proteinExistence type="predicted"/>
<evidence type="ECO:0000313" key="3">
    <source>
        <dbReference type="Proteomes" id="UP000624703"/>
    </source>
</evidence>
<feature type="compositionally biased region" description="Basic and acidic residues" evidence="1">
    <location>
        <begin position="149"/>
        <end position="168"/>
    </location>
</feature>
<comment type="caution">
    <text evidence="2">The sequence shown here is derived from an EMBL/GenBank/DDBJ whole genome shotgun (WGS) entry which is preliminary data.</text>
</comment>
<evidence type="ECO:0000256" key="1">
    <source>
        <dbReference type="SAM" id="MobiDB-lite"/>
    </source>
</evidence>
<dbReference type="RefSeq" id="WP_200309477.1">
    <property type="nucleotide sequence ID" value="NZ_JAENIM010000004.1"/>
</dbReference>
<feature type="region of interest" description="Disordered" evidence="1">
    <location>
        <begin position="138"/>
        <end position="168"/>
    </location>
</feature>
<keyword evidence="3" id="KW-1185">Reference proteome</keyword>
<gene>
    <name evidence="2" type="ORF">JIN82_00030</name>
</gene>
<organism evidence="2 3">
    <name type="scientific">Persicirhabdus sediminis</name>
    <dbReference type="NCBI Taxonomy" id="454144"/>
    <lineage>
        <taxon>Bacteria</taxon>
        <taxon>Pseudomonadati</taxon>
        <taxon>Verrucomicrobiota</taxon>
        <taxon>Verrucomicrobiia</taxon>
        <taxon>Verrucomicrobiales</taxon>
        <taxon>Verrucomicrobiaceae</taxon>
        <taxon>Persicirhabdus</taxon>
    </lineage>
</organism>
<dbReference type="EMBL" id="JAENIM010000004">
    <property type="protein sequence ID" value="MBK1789532.1"/>
    <property type="molecule type" value="Genomic_DNA"/>
</dbReference>